<evidence type="ECO:0000313" key="10">
    <source>
        <dbReference type="Proteomes" id="UP000008922"/>
    </source>
</evidence>
<evidence type="ECO:0000256" key="4">
    <source>
        <dbReference type="ARBA" id="ARBA00022692"/>
    </source>
</evidence>
<feature type="transmembrane region" description="Helical" evidence="7">
    <location>
        <begin position="140"/>
        <end position="162"/>
    </location>
</feature>
<dbReference type="KEGG" id="atm:ANT_28770"/>
<dbReference type="RefSeq" id="WP_013561248.1">
    <property type="nucleotide sequence ID" value="NC_014960.1"/>
</dbReference>
<feature type="transmembrane region" description="Helical" evidence="7">
    <location>
        <begin position="335"/>
        <end position="355"/>
    </location>
</feature>
<feature type="transmembrane region" description="Helical" evidence="7">
    <location>
        <begin position="215"/>
        <end position="240"/>
    </location>
</feature>
<name>E8N1G0_ANATU</name>
<feature type="transmembrane region" description="Helical" evidence="7">
    <location>
        <begin position="168"/>
        <end position="185"/>
    </location>
</feature>
<evidence type="ECO:0000256" key="6">
    <source>
        <dbReference type="ARBA" id="ARBA00023136"/>
    </source>
</evidence>
<dbReference type="InterPro" id="IPR011701">
    <property type="entry name" value="MFS"/>
</dbReference>
<dbReference type="InterPro" id="IPR036259">
    <property type="entry name" value="MFS_trans_sf"/>
</dbReference>
<evidence type="ECO:0000256" key="5">
    <source>
        <dbReference type="ARBA" id="ARBA00022989"/>
    </source>
</evidence>
<dbReference type="STRING" id="926569.ANT_28770"/>
<dbReference type="PANTHER" id="PTHR23517">
    <property type="entry name" value="RESISTANCE PROTEIN MDTM, PUTATIVE-RELATED-RELATED"/>
    <property type="match status" value="1"/>
</dbReference>
<feature type="transmembrane region" description="Helical" evidence="7">
    <location>
        <begin position="281"/>
        <end position="298"/>
    </location>
</feature>
<dbReference type="Pfam" id="PF07690">
    <property type="entry name" value="MFS_1"/>
    <property type="match status" value="1"/>
</dbReference>
<evidence type="ECO:0000256" key="7">
    <source>
        <dbReference type="SAM" id="Phobius"/>
    </source>
</evidence>
<protein>
    <submittedName>
        <fullName evidence="9">Major facilitator superfamily transporter</fullName>
    </submittedName>
</protein>
<dbReference type="eggNOG" id="COG2271">
    <property type="taxonomic scope" value="Bacteria"/>
</dbReference>
<evidence type="ECO:0000259" key="8">
    <source>
        <dbReference type="PROSITE" id="PS50850"/>
    </source>
</evidence>
<evidence type="ECO:0000256" key="3">
    <source>
        <dbReference type="ARBA" id="ARBA00022475"/>
    </source>
</evidence>
<keyword evidence="6 7" id="KW-0472">Membrane</keyword>
<feature type="transmembrane region" description="Helical" evidence="7">
    <location>
        <begin position="252"/>
        <end position="269"/>
    </location>
</feature>
<feature type="transmembrane region" description="Helical" evidence="7">
    <location>
        <begin position="371"/>
        <end position="389"/>
    </location>
</feature>
<feature type="transmembrane region" description="Helical" evidence="7">
    <location>
        <begin position="101"/>
        <end position="128"/>
    </location>
</feature>
<gene>
    <name evidence="9" type="ordered locus">ANT_28770</name>
</gene>
<reference evidence="9 10" key="1">
    <citation type="submission" date="2010-12" db="EMBL/GenBank/DDBJ databases">
        <title>Whole genome sequence of Anaerolinea thermophila UNI-1.</title>
        <authorList>
            <person name="Narita-Yamada S."/>
            <person name="Kishi E."/>
            <person name="Watanabe Y."/>
            <person name="Takasaki K."/>
            <person name="Ankai A."/>
            <person name="Oguchi A."/>
            <person name="Fukui S."/>
            <person name="Takahashi M."/>
            <person name="Yashiro I."/>
            <person name="Hosoyama A."/>
            <person name="Sekiguchi Y."/>
            <person name="Hanada S."/>
            <person name="Fujita N."/>
        </authorList>
    </citation>
    <scope>NUCLEOTIDE SEQUENCE [LARGE SCALE GENOMIC DNA]</scope>
    <source>
        <strain evidence="10">DSM 14523 / JCM 11388 / NBRC 100420 / UNI-1</strain>
    </source>
</reference>
<dbReference type="AlphaFoldDB" id="E8N1G0"/>
<keyword evidence="2" id="KW-0813">Transport</keyword>
<dbReference type="PROSITE" id="PS50850">
    <property type="entry name" value="MFS"/>
    <property type="match status" value="1"/>
</dbReference>
<dbReference type="OrthoDB" id="65739at2"/>
<keyword evidence="5 7" id="KW-1133">Transmembrane helix</keyword>
<evidence type="ECO:0000256" key="1">
    <source>
        <dbReference type="ARBA" id="ARBA00004651"/>
    </source>
</evidence>
<dbReference type="GO" id="GO:0005886">
    <property type="term" value="C:plasma membrane"/>
    <property type="evidence" value="ECO:0007669"/>
    <property type="project" value="UniProtKB-SubCell"/>
</dbReference>
<evidence type="ECO:0000256" key="2">
    <source>
        <dbReference type="ARBA" id="ARBA00022448"/>
    </source>
</evidence>
<dbReference type="InParanoid" id="E8N1G0"/>
<keyword evidence="10" id="KW-1185">Reference proteome</keyword>
<dbReference type="InterPro" id="IPR050171">
    <property type="entry name" value="MFS_Transporters"/>
</dbReference>
<organism evidence="9 10">
    <name type="scientific">Anaerolinea thermophila (strain DSM 14523 / JCM 11388 / NBRC 100420 / UNI-1)</name>
    <dbReference type="NCBI Taxonomy" id="926569"/>
    <lineage>
        <taxon>Bacteria</taxon>
        <taxon>Bacillati</taxon>
        <taxon>Chloroflexota</taxon>
        <taxon>Anaerolineae</taxon>
        <taxon>Anaerolineales</taxon>
        <taxon>Anaerolineaceae</taxon>
        <taxon>Anaerolinea</taxon>
    </lineage>
</organism>
<evidence type="ECO:0000313" key="9">
    <source>
        <dbReference type="EMBL" id="BAJ64903.1"/>
    </source>
</evidence>
<dbReference type="Gene3D" id="1.20.1250.20">
    <property type="entry name" value="MFS general substrate transporter like domains"/>
    <property type="match status" value="2"/>
</dbReference>
<proteinExistence type="predicted"/>
<keyword evidence="3" id="KW-1003">Cell membrane</keyword>
<dbReference type="InterPro" id="IPR020846">
    <property type="entry name" value="MFS_dom"/>
</dbReference>
<dbReference type="GO" id="GO:0022857">
    <property type="term" value="F:transmembrane transporter activity"/>
    <property type="evidence" value="ECO:0007669"/>
    <property type="project" value="InterPro"/>
</dbReference>
<dbReference type="SUPFAM" id="SSF103473">
    <property type="entry name" value="MFS general substrate transporter"/>
    <property type="match status" value="1"/>
</dbReference>
<dbReference type="HOGENOM" id="CLU_001265_5_1_0"/>
<accession>E8N1G0</accession>
<dbReference type="EMBL" id="AP012029">
    <property type="protein sequence ID" value="BAJ64903.1"/>
    <property type="molecule type" value="Genomic_DNA"/>
</dbReference>
<feature type="domain" description="Major facilitator superfamily (MFS) profile" evidence="8">
    <location>
        <begin position="11"/>
        <end position="393"/>
    </location>
</feature>
<comment type="subcellular location">
    <subcellularLocation>
        <location evidence="1">Cell membrane</location>
        <topology evidence="1">Multi-pass membrane protein</topology>
    </subcellularLocation>
</comment>
<keyword evidence="4 7" id="KW-0812">Transmembrane</keyword>
<dbReference type="Proteomes" id="UP000008922">
    <property type="component" value="Chromosome"/>
</dbReference>
<feature type="transmembrane region" description="Helical" evidence="7">
    <location>
        <begin position="43"/>
        <end position="65"/>
    </location>
</feature>
<sequence>MKDQHYKWYILTLTVLTSMIVVAIPQMGVSVLAKEISDSLGLSLVQVGVIWGVGALPGILTSLLGGMIGDKIGPKRVLAVGAFLGGLLGLTRGFAQDFATLAVLTVLLGAVLPMVLMNSIKVLGLWFPPHQLGMANGMQAMSMAMGFMLGSLFSATTLSPLLGGWRNVLIVYGVAGTLLGIPWLFTRISPRERESAGRSFSVLHSLRHVAGLKNIWLLGFALFGISGAIQGALGYLPLYLRNLGWEPLQADGVLTAFHTVSMLFVLPISLWSDRLGSRKRLLLVASLMIASGFALLSFVRGGIIWAAVMLSGSVRDAFMAMFMTKVIETDGVGPVYAGTATGFAIAIANIGNLLAPPLGNSLAEIYPSAPFAFWSGLCVLGFLCLLGIAEKRRERQESGLS</sequence>